<keyword evidence="2" id="KW-0808">Transferase</keyword>
<dbReference type="SUPFAM" id="SSF53448">
    <property type="entry name" value="Nucleotide-diphospho-sugar transferases"/>
    <property type="match status" value="1"/>
</dbReference>
<dbReference type="Gene3D" id="3.90.550.10">
    <property type="entry name" value="Spore Coat Polysaccharide Biosynthesis Protein SpsA, Chain A"/>
    <property type="match status" value="1"/>
</dbReference>
<dbReference type="PANTHER" id="PTHR43179:SF10">
    <property type="entry name" value="GLYCOSYL TRANSFERASE"/>
    <property type="match status" value="1"/>
</dbReference>
<evidence type="ECO:0000259" key="1">
    <source>
        <dbReference type="Pfam" id="PF00535"/>
    </source>
</evidence>
<dbReference type="PANTHER" id="PTHR43179">
    <property type="entry name" value="RHAMNOSYLTRANSFERASE WBBL"/>
    <property type="match status" value="1"/>
</dbReference>
<reference evidence="2 3" key="1">
    <citation type="submission" date="2019-08" db="EMBL/GenBank/DDBJ databases">
        <title>Pedobacter sp. nov., isolated from Han river, South Korea.</title>
        <authorList>
            <person name="Lee D.-H."/>
            <person name="Kim Y.-S."/>
            <person name="Hwang E.-M."/>
            <person name="Le Tran T.C."/>
            <person name="Cha C.-J."/>
        </authorList>
    </citation>
    <scope>NUCLEOTIDE SEQUENCE [LARGE SCALE GENOMIC DNA]</scope>
    <source>
        <strain evidence="2 3">CJ43</strain>
    </source>
</reference>
<dbReference type="Pfam" id="PF00535">
    <property type="entry name" value="Glycos_transf_2"/>
    <property type="match status" value="1"/>
</dbReference>
<dbReference type="RefSeq" id="WP_149075024.1">
    <property type="nucleotide sequence ID" value="NZ_CP043329.1"/>
</dbReference>
<feature type="domain" description="Glycosyltransferase 2-like" evidence="1">
    <location>
        <begin position="17"/>
        <end position="189"/>
    </location>
</feature>
<dbReference type="CDD" id="cd04186">
    <property type="entry name" value="GT_2_like_c"/>
    <property type="match status" value="1"/>
</dbReference>
<evidence type="ECO:0000313" key="2">
    <source>
        <dbReference type="EMBL" id="QEK52205.1"/>
    </source>
</evidence>
<dbReference type="KEGG" id="pej:FYC62_11590"/>
<sequence length="273" mass="32009">MKISGSIVLFKHTIGQLMKLLASLYSSNMKLFLIDNSKIEILGDSTLNCSRKIELIYIHNPSNPGFGAAHNIAIKKAIDAGSKYHFIINPDIIIEEDVFTPMINYMEQNPDVGMLMPKVLNEDGTIQHLPKLLPHPAWIFRRKLKKIDLNHQKFINKYELRDFSKDQILNVPILSGCFTLLRLDAIKEVGMYDENFFMYFEDFDLSRRMHQKYKTVYFPEVCVYHGYEGGANKSFKLFKIFLKSMFTYFNKWGWFNDKERKEMNKSTLEQFKS</sequence>
<protein>
    <submittedName>
        <fullName evidence="2">Glycosyltransferase family 2 protein</fullName>
    </submittedName>
</protein>
<dbReference type="AlphaFoldDB" id="A0A5C0VHS0"/>
<keyword evidence="3" id="KW-1185">Reference proteome</keyword>
<gene>
    <name evidence="2" type="ORF">FYC62_11590</name>
</gene>
<accession>A0A5C0VHS0</accession>
<dbReference type="GO" id="GO:0016740">
    <property type="term" value="F:transferase activity"/>
    <property type="evidence" value="ECO:0007669"/>
    <property type="project" value="UniProtKB-KW"/>
</dbReference>
<name>A0A5C0VHS0_9SPHI</name>
<dbReference type="InterPro" id="IPR029044">
    <property type="entry name" value="Nucleotide-diphossugar_trans"/>
</dbReference>
<dbReference type="Proteomes" id="UP000323653">
    <property type="component" value="Chromosome"/>
</dbReference>
<proteinExistence type="predicted"/>
<evidence type="ECO:0000313" key="3">
    <source>
        <dbReference type="Proteomes" id="UP000323653"/>
    </source>
</evidence>
<dbReference type="EMBL" id="CP043329">
    <property type="protein sequence ID" value="QEK52205.1"/>
    <property type="molecule type" value="Genomic_DNA"/>
</dbReference>
<dbReference type="InterPro" id="IPR001173">
    <property type="entry name" value="Glyco_trans_2-like"/>
</dbReference>
<organism evidence="2 3">
    <name type="scientific">Pedobacter aquae</name>
    <dbReference type="NCBI Taxonomy" id="2605747"/>
    <lineage>
        <taxon>Bacteria</taxon>
        <taxon>Pseudomonadati</taxon>
        <taxon>Bacteroidota</taxon>
        <taxon>Sphingobacteriia</taxon>
        <taxon>Sphingobacteriales</taxon>
        <taxon>Sphingobacteriaceae</taxon>
        <taxon>Pedobacter</taxon>
    </lineage>
</organism>